<accession>A0A7G1PGH5</accession>
<organism evidence="1 2">
    <name type="scientific">Streptomyces aurantiacus</name>
    <dbReference type="NCBI Taxonomy" id="47760"/>
    <lineage>
        <taxon>Bacteria</taxon>
        <taxon>Bacillati</taxon>
        <taxon>Actinomycetota</taxon>
        <taxon>Actinomycetes</taxon>
        <taxon>Kitasatosporales</taxon>
        <taxon>Streptomycetaceae</taxon>
        <taxon>Streptomyces</taxon>
        <taxon>Streptomyces aurantiacus group</taxon>
    </lineage>
</organism>
<dbReference type="KEGG" id="sgm:GCM10017557_82830"/>
<gene>
    <name evidence="1" type="ORF">GCM10017557_82830</name>
</gene>
<dbReference type="AlphaFoldDB" id="A0A7G1PGH5"/>
<name>A0A7G1PGH5_9ACTN</name>
<keyword evidence="2" id="KW-1185">Reference proteome</keyword>
<evidence type="ECO:0000313" key="1">
    <source>
        <dbReference type="EMBL" id="BCL33424.1"/>
    </source>
</evidence>
<evidence type="ECO:0000313" key="2">
    <source>
        <dbReference type="Proteomes" id="UP000516444"/>
    </source>
</evidence>
<dbReference type="Proteomes" id="UP000516444">
    <property type="component" value="Chromosome"/>
</dbReference>
<dbReference type="EMBL" id="AP023440">
    <property type="protein sequence ID" value="BCL33424.1"/>
    <property type="molecule type" value="Genomic_DNA"/>
</dbReference>
<reference evidence="1 2" key="1">
    <citation type="journal article" date="2014" name="Int. J. Syst. Evol. Microbiol.">
        <title>Complete genome sequence of Corynebacterium casei LMG S-19264T (=DSM 44701T), isolated from a smear-ripened cheese.</title>
        <authorList>
            <consortium name="US DOE Joint Genome Institute (JGI-PGF)"/>
            <person name="Walter F."/>
            <person name="Albersmeier A."/>
            <person name="Kalinowski J."/>
            <person name="Ruckert C."/>
        </authorList>
    </citation>
    <scope>NUCLEOTIDE SEQUENCE [LARGE SCALE GENOMIC DNA]</scope>
    <source>
        <strain evidence="1 2">JCM 4677</strain>
    </source>
</reference>
<proteinExistence type="predicted"/>
<protein>
    <submittedName>
        <fullName evidence="1">Uncharacterized protein</fullName>
    </submittedName>
</protein>
<sequence>MPRADSSQSIVGRKSSLDIGIPFVIGYWPGRCRRRPDLQCVRDAERGTLGIRPRTTVPADHFYSRMGPQPGHQRCRLAAGHRCGPPNPAGAGLPVLFVEVDSCTETPGVLAAKFEKYRAFFRLKTKTPRA</sequence>